<dbReference type="EMBL" id="MNAO01000051">
    <property type="protein sequence ID" value="OHV17253.1"/>
    <property type="molecule type" value="Genomic_DNA"/>
</dbReference>
<proteinExistence type="predicted"/>
<comment type="caution">
    <text evidence="1">The sequence shown here is derived from an EMBL/GenBank/DDBJ whole genome shotgun (WGS) entry which is preliminary data.</text>
</comment>
<protein>
    <submittedName>
        <fullName evidence="1">Uncharacterized protein</fullName>
    </submittedName>
</protein>
<name>A0A1S1P2T2_METEX</name>
<evidence type="ECO:0000313" key="1">
    <source>
        <dbReference type="EMBL" id="OHV17253.1"/>
    </source>
</evidence>
<organism evidence="1 2">
    <name type="scientific">Methylorubrum extorquens</name>
    <name type="common">Methylobacterium dichloromethanicum</name>
    <name type="synonym">Methylobacterium extorquens</name>
    <dbReference type="NCBI Taxonomy" id="408"/>
    <lineage>
        <taxon>Bacteria</taxon>
        <taxon>Pseudomonadati</taxon>
        <taxon>Pseudomonadota</taxon>
        <taxon>Alphaproteobacteria</taxon>
        <taxon>Hyphomicrobiales</taxon>
        <taxon>Methylobacteriaceae</taxon>
        <taxon>Methylorubrum</taxon>
    </lineage>
</organism>
<reference evidence="1 2" key="1">
    <citation type="submission" date="2016-10" db="EMBL/GenBank/DDBJ databases">
        <title>Draft genome sequence of Methylobacterium extorquens CP3, a seed endophyte of Crotalaria pumila with plant growth-promoting and metal tolerance properties.</title>
        <authorList>
            <person name="Sanchez-Lopez A.S."/>
            <person name="Van Hamme J.D."/>
            <person name="Thijs S."/>
            <person name="Mcammond B.M."/>
            <person name="Stevens V."/>
            <person name="Gonzalez-Chavez M.D.C."/>
            <person name="Vangronsveld J."/>
        </authorList>
    </citation>
    <scope>NUCLEOTIDE SEQUENCE [LARGE SCALE GENOMIC DNA]</scope>
    <source>
        <strain evidence="1 2">CP3</strain>
    </source>
</reference>
<gene>
    <name evidence="1" type="ORF">BK022_06755</name>
</gene>
<dbReference type="Proteomes" id="UP000180215">
    <property type="component" value="Unassembled WGS sequence"/>
</dbReference>
<accession>A0A1S1P2T2</accession>
<dbReference type="AlphaFoldDB" id="A0A1S1P2T2"/>
<evidence type="ECO:0000313" key="2">
    <source>
        <dbReference type="Proteomes" id="UP000180215"/>
    </source>
</evidence>
<sequence length="63" mass="6516">MVIDPLTADRIIGATCAGDALTAALADGSFLIVDGANLVWRNDTGGTLVCSIRLDDESMEFGS</sequence>